<comment type="caution">
    <text evidence="1">The sequence shown here is derived from an EMBL/GenBank/DDBJ whole genome shotgun (WGS) entry which is preliminary data.</text>
</comment>
<dbReference type="EMBL" id="JAEKJZ010000009">
    <property type="protein sequence ID" value="MBN9673940.1"/>
    <property type="molecule type" value="Genomic_DNA"/>
</dbReference>
<reference evidence="1" key="1">
    <citation type="submission" date="2020-12" db="EMBL/GenBank/DDBJ databases">
        <title>Oil enriched cultivation method for isolating marine PHA-producing bacteria.</title>
        <authorList>
            <person name="Zheng W."/>
            <person name="Yu S."/>
            <person name="Huang Y."/>
        </authorList>
    </citation>
    <scope>NUCLEOTIDE SEQUENCE</scope>
    <source>
        <strain evidence="1">SY-2-12</strain>
    </source>
</reference>
<evidence type="ECO:0000313" key="1">
    <source>
        <dbReference type="EMBL" id="MBN9673940.1"/>
    </source>
</evidence>
<accession>A0A939EIU6</accession>
<name>A0A939EIU6_9HYPH</name>
<protein>
    <recommendedName>
        <fullName evidence="3">Phasin protein</fullName>
    </recommendedName>
</protein>
<dbReference type="AlphaFoldDB" id="A0A939EIU6"/>
<sequence>MPTKREPGAFDFTSMMPEWQIPSFSNWAFAEREDRIEAKTVAGFQKIGQTIWSHAEKAFDDHMNFVSHRFHEDFECFKSLSQCTAPEETMATLQEFYSKMATEYQEHFEKQAALFRDSFSENAAAMEEFNETTMESVGELSKAAEENLKEVKKAVTRKSPSKAAS</sequence>
<evidence type="ECO:0008006" key="3">
    <source>
        <dbReference type="Google" id="ProtNLM"/>
    </source>
</evidence>
<dbReference type="RefSeq" id="WP_207144252.1">
    <property type="nucleotide sequence ID" value="NZ_JAEKJZ010000009.1"/>
</dbReference>
<gene>
    <name evidence="1" type="ORF">JF539_26520</name>
</gene>
<organism evidence="1 2">
    <name type="scientific">Roseibium aggregatum</name>
    <dbReference type="NCBI Taxonomy" id="187304"/>
    <lineage>
        <taxon>Bacteria</taxon>
        <taxon>Pseudomonadati</taxon>
        <taxon>Pseudomonadota</taxon>
        <taxon>Alphaproteobacteria</taxon>
        <taxon>Hyphomicrobiales</taxon>
        <taxon>Stappiaceae</taxon>
        <taxon>Roseibium</taxon>
    </lineage>
</organism>
<proteinExistence type="predicted"/>
<dbReference type="Proteomes" id="UP000664096">
    <property type="component" value="Unassembled WGS sequence"/>
</dbReference>
<evidence type="ECO:0000313" key="2">
    <source>
        <dbReference type="Proteomes" id="UP000664096"/>
    </source>
</evidence>